<dbReference type="Gene3D" id="3.10.129.10">
    <property type="entry name" value="Hotdog Thioesterase"/>
    <property type="match status" value="1"/>
</dbReference>
<proteinExistence type="predicted"/>
<name>A0A5B9QIU6_9BACT</name>
<reference evidence="2 3" key="1">
    <citation type="submission" date="2019-08" db="EMBL/GenBank/DDBJ databases">
        <title>Deep-cultivation of Planctomycetes and their phenomic and genomic characterization uncovers novel biology.</title>
        <authorList>
            <person name="Wiegand S."/>
            <person name="Jogler M."/>
            <person name="Boedeker C."/>
            <person name="Pinto D."/>
            <person name="Vollmers J."/>
            <person name="Rivas-Marin E."/>
            <person name="Kohn T."/>
            <person name="Peeters S.H."/>
            <person name="Heuer A."/>
            <person name="Rast P."/>
            <person name="Oberbeckmann S."/>
            <person name="Bunk B."/>
            <person name="Jeske O."/>
            <person name="Meyerdierks A."/>
            <person name="Storesund J.E."/>
            <person name="Kallscheuer N."/>
            <person name="Luecker S."/>
            <person name="Lage O.M."/>
            <person name="Pohl T."/>
            <person name="Merkel B.J."/>
            <person name="Hornburger P."/>
            <person name="Mueller R.-W."/>
            <person name="Bruemmer F."/>
            <person name="Labrenz M."/>
            <person name="Spormann A.M."/>
            <person name="Op den Camp H."/>
            <person name="Overmann J."/>
            <person name="Amann R."/>
            <person name="Jetten M.S.M."/>
            <person name="Mascher T."/>
            <person name="Medema M.H."/>
            <person name="Devos D.P."/>
            <person name="Kaster A.-K."/>
            <person name="Ovreas L."/>
            <person name="Rohde M."/>
            <person name="Galperin M.Y."/>
            <person name="Jogler C."/>
        </authorList>
    </citation>
    <scope>NUCLEOTIDE SEQUENCE [LARGE SCALE GENOMIC DNA]</scope>
    <source>
        <strain evidence="2 3">UC8</strain>
    </source>
</reference>
<evidence type="ECO:0000256" key="1">
    <source>
        <dbReference type="ARBA" id="ARBA00023239"/>
    </source>
</evidence>
<organism evidence="2 3">
    <name type="scientific">Roseimaritima ulvae</name>
    <dbReference type="NCBI Taxonomy" id="980254"/>
    <lineage>
        <taxon>Bacteria</taxon>
        <taxon>Pseudomonadati</taxon>
        <taxon>Planctomycetota</taxon>
        <taxon>Planctomycetia</taxon>
        <taxon>Pirellulales</taxon>
        <taxon>Pirellulaceae</taxon>
        <taxon>Roseimaritima</taxon>
    </lineage>
</organism>
<dbReference type="CDD" id="cd01288">
    <property type="entry name" value="FabZ"/>
    <property type="match status" value="1"/>
</dbReference>
<protein>
    <submittedName>
        <fullName evidence="2">3-hydroxyacyl-[acyl-carrier-protein] dehydratase FabZ</fullName>
        <ecNumber evidence="2">4.2.1.59</ecNumber>
    </submittedName>
</protein>
<evidence type="ECO:0000313" key="3">
    <source>
        <dbReference type="Proteomes" id="UP000325286"/>
    </source>
</evidence>
<dbReference type="GO" id="GO:0019171">
    <property type="term" value="F:(3R)-hydroxyacyl-[acyl-carrier-protein] dehydratase activity"/>
    <property type="evidence" value="ECO:0007669"/>
    <property type="project" value="UniProtKB-EC"/>
</dbReference>
<dbReference type="Pfam" id="PF07977">
    <property type="entry name" value="FabA"/>
    <property type="match status" value="1"/>
</dbReference>
<dbReference type="PANTHER" id="PTHR30272:SF1">
    <property type="entry name" value="3-HYDROXYACYL-[ACYL-CARRIER-PROTEIN] DEHYDRATASE"/>
    <property type="match status" value="1"/>
</dbReference>
<dbReference type="AlphaFoldDB" id="A0A5B9QIU6"/>
<gene>
    <name evidence="2" type="primary">fabZ_2</name>
    <name evidence="2" type="ORF">UC8_09980</name>
</gene>
<dbReference type="Proteomes" id="UP000325286">
    <property type="component" value="Chromosome"/>
</dbReference>
<dbReference type="InterPro" id="IPR029069">
    <property type="entry name" value="HotDog_dom_sf"/>
</dbReference>
<dbReference type="OrthoDB" id="270809at2"/>
<dbReference type="PANTHER" id="PTHR30272">
    <property type="entry name" value="3-HYDROXYACYL-[ACYL-CARRIER-PROTEIN] DEHYDRATASE"/>
    <property type="match status" value="1"/>
</dbReference>
<dbReference type="SUPFAM" id="SSF54637">
    <property type="entry name" value="Thioesterase/thiol ester dehydrase-isomerase"/>
    <property type="match status" value="1"/>
</dbReference>
<evidence type="ECO:0000313" key="2">
    <source>
        <dbReference type="EMBL" id="QEG39037.1"/>
    </source>
</evidence>
<dbReference type="RefSeq" id="WP_068142297.1">
    <property type="nucleotide sequence ID" value="NZ_CP042914.1"/>
</dbReference>
<dbReference type="EC" id="4.2.1.59" evidence="2"/>
<dbReference type="InterPro" id="IPR013114">
    <property type="entry name" value="FabA_FabZ"/>
</dbReference>
<accession>A0A5B9QIU6</accession>
<dbReference type="KEGG" id="rul:UC8_09980"/>
<keyword evidence="3" id="KW-1185">Reference proteome</keyword>
<sequence length="168" mass="18872">MRWLWLDRFTEFESGSHAKGLKCVALDEEVVDKYIPGYPVLPPTLIIEGLAQLGGILVSEHFDFTVRTVLGKVNRAIYHRMARPGDQLEYYAKLENTQSEGAICSCTCHCDGELLAEIDLMFAFLDADRFGVESMFNDGDLLSMLRLMNLFHVAKDANGQPLEISPNL</sequence>
<dbReference type="EMBL" id="CP042914">
    <property type="protein sequence ID" value="QEG39037.1"/>
    <property type="molecule type" value="Genomic_DNA"/>
</dbReference>
<keyword evidence="1 2" id="KW-0456">Lyase</keyword>